<protein>
    <recommendedName>
        <fullName evidence="3">2TM domain-containing protein</fullName>
    </recommendedName>
</protein>
<gene>
    <name evidence="2" type="ORF">UFOVP615_22</name>
</gene>
<feature type="transmembrane region" description="Helical" evidence="1">
    <location>
        <begin position="76"/>
        <end position="96"/>
    </location>
</feature>
<dbReference type="EMBL" id="LR796584">
    <property type="protein sequence ID" value="CAB4152623.1"/>
    <property type="molecule type" value="Genomic_DNA"/>
</dbReference>
<reference evidence="2" key="1">
    <citation type="submission" date="2020-04" db="EMBL/GenBank/DDBJ databases">
        <authorList>
            <person name="Chiriac C."/>
            <person name="Salcher M."/>
            <person name="Ghai R."/>
            <person name="Kavagutti S V."/>
        </authorList>
    </citation>
    <scope>NUCLEOTIDE SEQUENCE</scope>
</reference>
<evidence type="ECO:0008006" key="3">
    <source>
        <dbReference type="Google" id="ProtNLM"/>
    </source>
</evidence>
<keyword evidence="1" id="KW-0472">Membrane</keyword>
<organism evidence="2">
    <name type="scientific">uncultured Caudovirales phage</name>
    <dbReference type="NCBI Taxonomy" id="2100421"/>
    <lineage>
        <taxon>Viruses</taxon>
        <taxon>Duplodnaviria</taxon>
        <taxon>Heunggongvirae</taxon>
        <taxon>Uroviricota</taxon>
        <taxon>Caudoviricetes</taxon>
        <taxon>Peduoviridae</taxon>
        <taxon>Maltschvirus</taxon>
        <taxon>Maltschvirus maltsch</taxon>
    </lineage>
</organism>
<keyword evidence="1" id="KW-0812">Transmembrane</keyword>
<evidence type="ECO:0000256" key="1">
    <source>
        <dbReference type="SAM" id="Phobius"/>
    </source>
</evidence>
<evidence type="ECO:0000313" key="2">
    <source>
        <dbReference type="EMBL" id="CAB4152623.1"/>
    </source>
</evidence>
<name>A0A6J5N5R2_9CAUD</name>
<proteinExistence type="predicted"/>
<keyword evidence="1" id="KW-1133">Transmembrane helix</keyword>
<accession>A0A6J5N5R2</accession>
<sequence>MTTSLTNKTKYWTGDKGFTNEEIRMELYEDFQAVEKEKKRKQIKFGKYIIIIFCIFCFYINLNSIFFSYRQDSKNFLIYHSVSLGINITFFFLHLIKKKYLLFIFMKR</sequence>
<feature type="transmembrane region" description="Helical" evidence="1">
    <location>
        <begin position="48"/>
        <end position="70"/>
    </location>
</feature>